<accession>M9R6J0</accession>
<sequence length="103" mass="11309">MAGSIADFIGKKRPEGRITAHFGINAATTSLICAAVRSIFTGWSPQNHPHNRQNNNQINQHIEHGPDQALVGLRVDTQALADFRARPENDISEGHNASLKQFL</sequence>
<evidence type="ECO:0000313" key="2">
    <source>
        <dbReference type="EMBL" id="AGI67378.1"/>
    </source>
</evidence>
<dbReference type="KEGG" id="oat:OAN307_c17110"/>
<proteinExistence type="predicted"/>
<dbReference type="EMBL" id="CP003740">
    <property type="protein sequence ID" value="AGI67378.1"/>
    <property type="molecule type" value="Genomic_DNA"/>
</dbReference>
<reference evidence="2 3" key="1">
    <citation type="journal article" date="2013" name="PLoS ONE">
        <title>Poles Apart: Arctic and Antarctic Octadecabacter strains Share High Genome Plasticity and a New Type of Xanthorhodopsin.</title>
        <authorList>
            <person name="Vollmers J."/>
            <person name="Voget S."/>
            <person name="Dietrich S."/>
            <person name="Gollnow K."/>
            <person name="Smits M."/>
            <person name="Meyer K."/>
            <person name="Brinkhoff T."/>
            <person name="Simon M."/>
            <person name="Daniel R."/>
        </authorList>
    </citation>
    <scope>NUCLEOTIDE SEQUENCE [LARGE SCALE GENOMIC DNA]</scope>
    <source>
        <strain evidence="2 3">307</strain>
    </source>
</reference>
<feature type="region of interest" description="Disordered" evidence="1">
    <location>
        <begin position="44"/>
        <end position="66"/>
    </location>
</feature>
<keyword evidence="3" id="KW-1185">Reference proteome</keyword>
<protein>
    <submittedName>
        <fullName evidence="2">Uncharacterized protein</fullName>
    </submittedName>
</protein>
<organism evidence="2 3">
    <name type="scientific">Octadecabacter antarcticus 307</name>
    <dbReference type="NCBI Taxonomy" id="391626"/>
    <lineage>
        <taxon>Bacteria</taxon>
        <taxon>Pseudomonadati</taxon>
        <taxon>Pseudomonadota</taxon>
        <taxon>Alphaproteobacteria</taxon>
        <taxon>Rhodobacterales</taxon>
        <taxon>Roseobacteraceae</taxon>
        <taxon>Octadecabacter</taxon>
    </lineage>
</organism>
<dbReference type="AlphaFoldDB" id="M9R6J0"/>
<name>M9R6J0_9RHOB</name>
<gene>
    <name evidence="2" type="ORF">OAN307_c17110</name>
</gene>
<evidence type="ECO:0000256" key="1">
    <source>
        <dbReference type="SAM" id="MobiDB-lite"/>
    </source>
</evidence>
<dbReference type="HOGENOM" id="CLU_2260885_0_0_5"/>
<dbReference type="Proteomes" id="UP000005307">
    <property type="component" value="Chromosome"/>
</dbReference>
<feature type="compositionally biased region" description="Low complexity" evidence="1">
    <location>
        <begin position="45"/>
        <end position="60"/>
    </location>
</feature>
<evidence type="ECO:0000313" key="3">
    <source>
        <dbReference type="Proteomes" id="UP000005307"/>
    </source>
</evidence>